<sequence length="491" mass="55992">MDRLSEDLLCEVLRRVPPAGLAACRCLCRAWRAAVDGGRLLLPHVLPHSMRGIFSNYCDYHRPHLFARPRATITSSGLPHDIDGTFTSRPKGGVNDRLFGWDSVLDHCNGLVLYDHHHQTKLYVCNPATRRWARLPSPLRKPECVFFFRYTGYYYLAYDPSVSLHYEVFLVPEVPEDGEASSMGQWPPPVHTLQVFSSRTQQWEDRAFVRQGEPVGTVAEARTDSVEPVCCGPQRRYAEYWRGALYVHCRGAYVMRLSPSEDKYQVIKTPTSIKENEDAKPYLGRSESGVYYVALAGLQLRVWALNESGGYMEWLLRHHVNLEALSHRLKTLQYYDKHVNRPWTIVDDRSNNNCEFEMEVQGIATDEEDEEEQIIEWNSDDDDILDIRNSSREWGDGVMDFLGFHPYKEVVFLSESFNVVAYHLASSKAQYLGVIRPWGYGGTTASLYESYPYTPCLIDSLPENELELYSTSQTFGNTASSAAPAEKLDAG</sequence>
<dbReference type="InterPro" id="IPR036047">
    <property type="entry name" value="F-box-like_dom_sf"/>
</dbReference>
<keyword evidence="3" id="KW-1185">Reference proteome</keyword>
<name>A0A5J9T6I4_9POAL</name>
<dbReference type="InterPro" id="IPR001810">
    <property type="entry name" value="F-box_dom"/>
</dbReference>
<dbReference type="Pfam" id="PF23635">
    <property type="entry name" value="Beta-prop_AT5G49610-like"/>
    <property type="match status" value="1"/>
</dbReference>
<dbReference type="InterPro" id="IPR056594">
    <property type="entry name" value="AT5G49610-like_b-prop"/>
</dbReference>
<dbReference type="PANTHER" id="PTHR34591:SF21">
    <property type="entry name" value="F-BOX DOMAIN CONTAINING PROTEIN, EXPRESSED"/>
    <property type="match status" value="1"/>
</dbReference>
<dbReference type="PANTHER" id="PTHR34591">
    <property type="entry name" value="OS03G0653100 PROTEIN-RELATED"/>
    <property type="match status" value="1"/>
</dbReference>
<dbReference type="OrthoDB" id="886494at2759"/>
<comment type="caution">
    <text evidence="2">The sequence shown here is derived from an EMBL/GenBank/DDBJ whole genome shotgun (WGS) entry which is preliminary data.</text>
</comment>
<dbReference type="AlphaFoldDB" id="A0A5J9T6I4"/>
<dbReference type="SUPFAM" id="SSF81383">
    <property type="entry name" value="F-box domain"/>
    <property type="match status" value="1"/>
</dbReference>
<dbReference type="SMART" id="SM00256">
    <property type="entry name" value="FBOX"/>
    <property type="match status" value="1"/>
</dbReference>
<dbReference type="EMBL" id="RWGY01000045">
    <property type="protein sequence ID" value="TVU06874.1"/>
    <property type="molecule type" value="Genomic_DNA"/>
</dbReference>
<feature type="non-terminal residue" evidence="2">
    <location>
        <position position="1"/>
    </location>
</feature>
<dbReference type="Gramene" id="TVU06874">
    <property type="protein sequence ID" value="TVU06874"/>
    <property type="gene ID" value="EJB05_46910"/>
</dbReference>
<evidence type="ECO:0000313" key="3">
    <source>
        <dbReference type="Proteomes" id="UP000324897"/>
    </source>
</evidence>
<evidence type="ECO:0000259" key="1">
    <source>
        <dbReference type="SMART" id="SM00256"/>
    </source>
</evidence>
<organism evidence="2 3">
    <name type="scientific">Eragrostis curvula</name>
    <name type="common">weeping love grass</name>
    <dbReference type="NCBI Taxonomy" id="38414"/>
    <lineage>
        <taxon>Eukaryota</taxon>
        <taxon>Viridiplantae</taxon>
        <taxon>Streptophyta</taxon>
        <taxon>Embryophyta</taxon>
        <taxon>Tracheophyta</taxon>
        <taxon>Spermatophyta</taxon>
        <taxon>Magnoliopsida</taxon>
        <taxon>Liliopsida</taxon>
        <taxon>Poales</taxon>
        <taxon>Poaceae</taxon>
        <taxon>PACMAD clade</taxon>
        <taxon>Chloridoideae</taxon>
        <taxon>Eragrostideae</taxon>
        <taxon>Eragrostidinae</taxon>
        <taxon>Eragrostis</taxon>
    </lineage>
</organism>
<dbReference type="Proteomes" id="UP000324897">
    <property type="component" value="Unassembled WGS sequence"/>
</dbReference>
<reference evidence="2 3" key="1">
    <citation type="journal article" date="2019" name="Sci. Rep.">
        <title>A high-quality genome of Eragrostis curvula grass provides insights into Poaceae evolution and supports new strategies to enhance forage quality.</title>
        <authorList>
            <person name="Carballo J."/>
            <person name="Santos B.A.C.M."/>
            <person name="Zappacosta D."/>
            <person name="Garbus I."/>
            <person name="Selva J.P."/>
            <person name="Gallo C.A."/>
            <person name="Diaz A."/>
            <person name="Albertini E."/>
            <person name="Caccamo M."/>
            <person name="Echenique V."/>
        </authorList>
    </citation>
    <scope>NUCLEOTIDE SEQUENCE [LARGE SCALE GENOMIC DNA]</scope>
    <source>
        <strain evidence="3">cv. Victoria</strain>
        <tissue evidence="2">Leaf</tissue>
    </source>
</reference>
<proteinExistence type="predicted"/>
<evidence type="ECO:0000313" key="2">
    <source>
        <dbReference type="EMBL" id="TVU06874.1"/>
    </source>
</evidence>
<gene>
    <name evidence="2" type="ORF">EJB05_46910</name>
</gene>
<dbReference type="Pfam" id="PF00646">
    <property type="entry name" value="F-box"/>
    <property type="match status" value="1"/>
</dbReference>
<dbReference type="Gene3D" id="1.20.1280.50">
    <property type="match status" value="1"/>
</dbReference>
<feature type="domain" description="F-box" evidence="1">
    <location>
        <begin position="4"/>
        <end position="44"/>
    </location>
</feature>
<protein>
    <recommendedName>
        <fullName evidence="1">F-box domain-containing protein</fullName>
    </recommendedName>
</protein>
<accession>A0A5J9T6I4</accession>